<evidence type="ECO:0000256" key="2">
    <source>
        <dbReference type="ARBA" id="ARBA00022741"/>
    </source>
</evidence>
<evidence type="ECO:0000256" key="3">
    <source>
        <dbReference type="ARBA" id="ARBA00022840"/>
    </source>
</evidence>
<dbReference type="AlphaFoldDB" id="A0A6M4X5S9"/>
<gene>
    <name evidence="5" type="ORF">G9272_38920</name>
</gene>
<proteinExistence type="predicted"/>
<sequence>MSSLRIEEVGKSFGALEVLRGLRLSVGPGEFAAVIGPSGSGKSTLFNLVSGLDRPTTGRVLVEGEPAGVESGKVAYMPQKDLLFPWRTVLDNTALGLEAQGVRKKEARARADALFADFGLDGFQKAYPSQLSGGMRQRAALLRTVVLERPVLLLDEPFGALDSLTRTEMQLWLAQMWQRHRWTVLLVTHDIREAVLLADTVHVLSPRPAGVVARVEVPLARPRGAEDFTAPEFAATERRVLEALRGTTAVKTP</sequence>
<dbReference type="RefSeq" id="WP_171400879.1">
    <property type="nucleotide sequence ID" value="NZ_CP049838.1"/>
</dbReference>
<name>A0A6M4X5S9_9ACTN</name>
<accession>A0A6M4X5S9</accession>
<keyword evidence="3 5" id="KW-0067">ATP-binding</keyword>
<evidence type="ECO:0000256" key="1">
    <source>
        <dbReference type="ARBA" id="ARBA00022448"/>
    </source>
</evidence>
<dbReference type="SUPFAM" id="SSF52540">
    <property type="entry name" value="P-loop containing nucleoside triphosphate hydrolases"/>
    <property type="match status" value="1"/>
</dbReference>
<feature type="domain" description="ABC transporter" evidence="4">
    <location>
        <begin position="4"/>
        <end position="231"/>
    </location>
</feature>
<dbReference type="InterPro" id="IPR050166">
    <property type="entry name" value="ABC_transporter_ATP-bind"/>
</dbReference>
<dbReference type="PROSITE" id="PS00211">
    <property type="entry name" value="ABC_TRANSPORTER_1"/>
    <property type="match status" value="1"/>
</dbReference>
<dbReference type="PANTHER" id="PTHR42788">
    <property type="entry name" value="TAURINE IMPORT ATP-BINDING PROTEIN-RELATED"/>
    <property type="match status" value="1"/>
</dbReference>
<dbReference type="InterPro" id="IPR017871">
    <property type="entry name" value="ABC_transporter-like_CS"/>
</dbReference>
<keyword evidence="1" id="KW-0813">Transport</keyword>
<reference evidence="5" key="1">
    <citation type="submission" date="2020-03" db="EMBL/GenBank/DDBJ databases">
        <title>Molecular networking-based the target discovery of potent antiproliferative macrolactams: 5/6/7/16 polycyclic ansamycins and glycosylated trienomycin from Streptomyces cacaoi subsp. asoensis.</title>
        <authorList>
            <person name="Liu L.-L."/>
        </authorList>
    </citation>
    <scope>NUCLEOTIDE SEQUENCE [LARGE SCALE GENOMIC DNA]</scope>
    <source>
        <strain evidence="5">H2S5</strain>
    </source>
</reference>
<dbReference type="Gene3D" id="3.40.50.300">
    <property type="entry name" value="P-loop containing nucleotide triphosphate hydrolases"/>
    <property type="match status" value="1"/>
</dbReference>
<keyword evidence="2" id="KW-0547">Nucleotide-binding</keyword>
<dbReference type="Proteomes" id="UP000502665">
    <property type="component" value="Chromosome"/>
</dbReference>
<dbReference type="PANTHER" id="PTHR42788:SF2">
    <property type="entry name" value="ABC TRANSPORTER ATP-BINDING PROTEIN"/>
    <property type="match status" value="1"/>
</dbReference>
<dbReference type="GO" id="GO:0016887">
    <property type="term" value="F:ATP hydrolysis activity"/>
    <property type="evidence" value="ECO:0007669"/>
    <property type="project" value="InterPro"/>
</dbReference>
<evidence type="ECO:0000313" key="6">
    <source>
        <dbReference type="Proteomes" id="UP000502665"/>
    </source>
</evidence>
<dbReference type="InterPro" id="IPR003439">
    <property type="entry name" value="ABC_transporter-like_ATP-bd"/>
</dbReference>
<dbReference type="SMART" id="SM00382">
    <property type="entry name" value="AAA"/>
    <property type="match status" value="1"/>
</dbReference>
<protein>
    <submittedName>
        <fullName evidence="5">ABC transporter ATP-binding protein</fullName>
    </submittedName>
</protein>
<dbReference type="InterPro" id="IPR027417">
    <property type="entry name" value="P-loop_NTPase"/>
</dbReference>
<dbReference type="Pfam" id="PF00005">
    <property type="entry name" value="ABC_tran"/>
    <property type="match status" value="1"/>
</dbReference>
<dbReference type="CDD" id="cd03293">
    <property type="entry name" value="ABC_NrtD_SsuB_transporters"/>
    <property type="match status" value="1"/>
</dbReference>
<evidence type="ECO:0000259" key="4">
    <source>
        <dbReference type="PROSITE" id="PS50893"/>
    </source>
</evidence>
<dbReference type="GO" id="GO:0005524">
    <property type="term" value="F:ATP binding"/>
    <property type="evidence" value="ECO:0007669"/>
    <property type="project" value="UniProtKB-KW"/>
</dbReference>
<organism evidence="5 6">
    <name type="scientific">Streptomyces asoensis</name>
    <dbReference type="NCBI Taxonomy" id="249586"/>
    <lineage>
        <taxon>Bacteria</taxon>
        <taxon>Bacillati</taxon>
        <taxon>Actinomycetota</taxon>
        <taxon>Actinomycetes</taxon>
        <taxon>Kitasatosporales</taxon>
        <taxon>Streptomycetaceae</taxon>
        <taxon>Streptomyces</taxon>
    </lineage>
</organism>
<evidence type="ECO:0000313" key="5">
    <source>
        <dbReference type="EMBL" id="QJT05556.1"/>
    </source>
</evidence>
<dbReference type="InterPro" id="IPR003593">
    <property type="entry name" value="AAA+_ATPase"/>
</dbReference>
<dbReference type="PROSITE" id="PS50893">
    <property type="entry name" value="ABC_TRANSPORTER_2"/>
    <property type="match status" value="1"/>
</dbReference>
<keyword evidence="6" id="KW-1185">Reference proteome</keyword>
<dbReference type="EMBL" id="CP049838">
    <property type="protein sequence ID" value="QJT05556.1"/>
    <property type="molecule type" value="Genomic_DNA"/>
</dbReference>